<evidence type="ECO:0000259" key="9">
    <source>
        <dbReference type="PROSITE" id="PS50263"/>
    </source>
</evidence>
<keyword evidence="6 8" id="KW-0472">Membrane</keyword>
<keyword evidence="2" id="KW-1003">Cell membrane</keyword>
<feature type="transmembrane region" description="Helical" evidence="8">
    <location>
        <begin position="112"/>
        <end position="132"/>
    </location>
</feature>
<dbReference type="EMBL" id="FNGF01000002">
    <property type="protein sequence ID" value="SDK87137.1"/>
    <property type="molecule type" value="Genomic_DNA"/>
</dbReference>
<keyword evidence="3 10" id="KW-0808">Transferase</keyword>
<dbReference type="InterPro" id="IPR036526">
    <property type="entry name" value="C-N_Hydrolase_sf"/>
</dbReference>
<evidence type="ECO:0000313" key="11">
    <source>
        <dbReference type="Proteomes" id="UP000198662"/>
    </source>
</evidence>
<evidence type="ECO:0000256" key="3">
    <source>
        <dbReference type="ARBA" id="ARBA00022679"/>
    </source>
</evidence>
<protein>
    <submittedName>
        <fullName evidence="10">Apolipoprotein N-acyltransferase</fullName>
    </submittedName>
</protein>
<keyword evidence="11" id="KW-1185">Reference proteome</keyword>
<evidence type="ECO:0000256" key="6">
    <source>
        <dbReference type="ARBA" id="ARBA00023136"/>
    </source>
</evidence>
<dbReference type="PANTHER" id="PTHR38686">
    <property type="entry name" value="APOLIPOPROTEIN N-ACYLTRANSFERASE"/>
    <property type="match status" value="1"/>
</dbReference>
<dbReference type="InterPro" id="IPR045378">
    <property type="entry name" value="LNT_N"/>
</dbReference>
<feature type="transmembrane region" description="Helical" evidence="8">
    <location>
        <begin position="83"/>
        <end position="105"/>
    </location>
</feature>
<dbReference type="STRING" id="380244.SAMN05216298_1758"/>
<name>A0A1G9FFL8_9ACTN</name>
<dbReference type="SUPFAM" id="SSF56317">
    <property type="entry name" value="Carbon-nitrogen hydrolase"/>
    <property type="match status" value="1"/>
</dbReference>
<keyword evidence="5 8" id="KW-1133">Transmembrane helix</keyword>
<keyword evidence="10" id="KW-0449">Lipoprotein</keyword>
<dbReference type="Proteomes" id="UP000198662">
    <property type="component" value="Unassembled WGS sequence"/>
</dbReference>
<dbReference type="GO" id="GO:0016410">
    <property type="term" value="F:N-acyltransferase activity"/>
    <property type="evidence" value="ECO:0007669"/>
    <property type="project" value="InterPro"/>
</dbReference>
<dbReference type="RefSeq" id="WP_091046215.1">
    <property type="nucleotide sequence ID" value="NZ_FNGF01000002.1"/>
</dbReference>
<proteinExistence type="predicted"/>
<feature type="transmembrane region" description="Helical" evidence="8">
    <location>
        <begin position="152"/>
        <end position="177"/>
    </location>
</feature>
<comment type="subcellular location">
    <subcellularLocation>
        <location evidence="1">Cell membrane</location>
        <topology evidence="1">Multi-pass membrane protein</topology>
    </subcellularLocation>
</comment>
<feature type="transmembrane region" description="Helical" evidence="8">
    <location>
        <begin position="449"/>
        <end position="470"/>
    </location>
</feature>
<dbReference type="OrthoDB" id="9811121at2"/>
<dbReference type="Gene3D" id="3.60.110.10">
    <property type="entry name" value="Carbon-nitrogen hydrolase"/>
    <property type="match status" value="1"/>
</dbReference>
<sequence>MASAPRPLPWILFGAFGTAALLGLGFWLDPVWWLMWLAPIPMLTAVPRLGFWAALLTAEAAWLGGTARIWAYLADSLETPPAFVIASAAVLTGLYTAATLLYRLLIRRGRHWTAFFAFPAGVVAVEYAGSLINADAGGEWWSLAYTQAGQTAILQLASVTGVWGITYLLTALPTAAATILAPGSEPRRGLGIAGVAAACLAAALVWGVARPADQGPTIRAGALALPAHADSLRIDTEEGEELFADYTRHIENIGARNDLDVLVLSEKIFHVTAEETGPYLDRWSDLAVRARIDLVLGLALDVGGDTYNAAVWIPSNGHQPATYFKQHLVPGLEDWMTASDTGPASIPGVGGGWSMTVCKDLDHAATMAEYGDEDFGLVLAPALDFGVDGWWHSRVAVTRGVEQGFSLVRAGQMGLMTVSDASGTVLAEDERFVVAEVPTGPVGTIYDRFGNWFLMPVIAALLGAVVLALVPRRDAERRVAPSTRTETDAP</sequence>
<evidence type="ECO:0000256" key="4">
    <source>
        <dbReference type="ARBA" id="ARBA00022692"/>
    </source>
</evidence>
<evidence type="ECO:0000256" key="5">
    <source>
        <dbReference type="ARBA" id="ARBA00022989"/>
    </source>
</evidence>
<dbReference type="Pfam" id="PF20154">
    <property type="entry name" value="LNT_N"/>
    <property type="match status" value="1"/>
</dbReference>
<evidence type="ECO:0000313" key="10">
    <source>
        <dbReference type="EMBL" id="SDK87137.1"/>
    </source>
</evidence>
<evidence type="ECO:0000256" key="8">
    <source>
        <dbReference type="SAM" id="Phobius"/>
    </source>
</evidence>
<keyword evidence="4 8" id="KW-0812">Transmembrane</keyword>
<dbReference type="InterPro" id="IPR004563">
    <property type="entry name" value="Apolipo_AcylTrfase"/>
</dbReference>
<gene>
    <name evidence="10" type="ORF">SAMN05216298_1758</name>
</gene>
<accession>A0A1G9FFL8</accession>
<evidence type="ECO:0000256" key="7">
    <source>
        <dbReference type="ARBA" id="ARBA00023315"/>
    </source>
</evidence>
<dbReference type="GO" id="GO:0005886">
    <property type="term" value="C:plasma membrane"/>
    <property type="evidence" value="ECO:0007669"/>
    <property type="project" value="UniProtKB-SubCell"/>
</dbReference>
<dbReference type="InterPro" id="IPR003010">
    <property type="entry name" value="C-N_Hydrolase"/>
</dbReference>
<evidence type="ECO:0000256" key="1">
    <source>
        <dbReference type="ARBA" id="ARBA00004651"/>
    </source>
</evidence>
<reference evidence="11" key="1">
    <citation type="submission" date="2016-10" db="EMBL/GenBank/DDBJ databases">
        <authorList>
            <person name="Varghese N."/>
            <person name="Submissions S."/>
        </authorList>
    </citation>
    <scope>NUCLEOTIDE SEQUENCE [LARGE SCALE GENOMIC DNA]</scope>
    <source>
        <strain evidence="11">CGMCC 4.3147</strain>
    </source>
</reference>
<dbReference type="PROSITE" id="PS50263">
    <property type="entry name" value="CN_HYDROLASE"/>
    <property type="match status" value="1"/>
</dbReference>
<feature type="transmembrane region" description="Helical" evidence="8">
    <location>
        <begin position="189"/>
        <end position="209"/>
    </location>
</feature>
<feature type="domain" description="CN hydrolase" evidence="9">
    <location>
        <begin position="225"/>
        <end position="454"/>
    </location>
</feature>
<dbReference type="PANTHER" id="PTHR38686:SF1">
    <property type="entry name" value="APOLIPOPROTEIN N-ACYLTRANSFERASE"/>
    <property type="match status" value="1"/>
</dbReference>
<feature type="transmembrane region" description="Helical" evidence="8">
    <location>
        <begin position="12"/>
        <end position="37"/>
    </location>
</feature>
<organism evidence="10 11">
    <name type="scientific">Glycomyces sambucus</name>
    <dbReference type="NCBI Taxonomy" id="380244"/>
    <lineage>
        <taxon>Bacteria</taxon>
        <taxon>Bacillati</taxon>
        <taxon>Actinomycetota</taxon>
        <taxon>Actinomycetes</taxon>
        <taxon>Glycomycetales</taxon>
        <taxon>Glycomycetaceae</taxon>
        <taxon>Glycomyces</taxon>
    </lineage>
</organism>
<dbReference type="AlphaFoldDB" id="A0A1G9FFL8"/>
<feature type="transmembrane region" description="Helical" evidence="8">
    <location>
        <begin position="49"/>
        <end position="71"/>
    </location>
</feature>
<keyword evidence="7 10" id="KW-0012">Acyltransferase</keyword>
<dbReference type="GO" id="GO:0042158">
    <property type="term" value="P:lipoprotein biosynthetic process"/>
    <property type="evidence" value="ECO:0007669"/>
    <property type="project" value="InterPro"/>
</dbReference>
<evidence type="ECO:0000256" key="2">
    <source>
        <dbReference type="ARBA" id="ARBA00022475"/>
    </source>
</evidence>